<evidence type="ECO:0000259" key="3">
    <source>
        <dbReference type="PROSITE" id="PS50893"/>
    </source>
</evidence>
<organism evidence="4 5">
    <name type="scientific">Desulfovibrio fairfieldensis</name>
    <dbReference type="NCBI Taxonomy" id="44742"/>
    <lineage>
        <taxon>Bacteria</taxon>
        <taxon>Pseudomonadati</taxon>
        <taxon>Thermodesulfobacteriota</taxon>
        <taxon>Desulfovibrionia</taxon>
        <taxon>Desulfovibrionales</taxon>
        <taxon>Desulfovibrionaceae</taxon>
        <taxon>Desulfovibrio</taxon>
    </lineage>
</organism>
<dbReference type="PANTHER" id="PTHR43158:SF2">
    <property type="entry name" value="SKFA PEPTIDE EXPORT ATP-BINDING PROTEIN SKFE"/>
    <property type="match status" value="1"/>
</dbReference>
<dbReference type="PROSITE" id="PS50893">
    <property type="entry name" value="ABC_TRANSPORTER_2"/>
    <property type="match status" value="2"/>
</dbReference>
<keyword evidence="2" id="KW-0067">ATP-binding</keyword>
<dbReference type="InterPro" id="IPR027417">
    <property type="entry name" value="P-loop_NTPase"/>
</dbReference>
<feature type="domain" description="ABC transporter" evidence="3">
    <location>
        <begin position="19"/>
        <end position="278"/>
    </location>
</feature>
<evidence type="ECO:0000256" key="2">
    <source>
        <dbReference type="ARBA" id="ARBA00022840"/>
    </source>
</evidence>
<dbReference type="GO" id="GO:0005524">
    <property type="term" value="F:ATP binding"/>
    <property type="evidence" value="ECO:0007669"/>
    <property type="project" value="UniProtKB-KW"/>
</dbReference>
<dbReference type="PROSITE" id="PS00211">
    <property type="entry name" value="ABC_TRANSPORTER_1"/>
    <property type="match status" value="2"/>
</dbReference>
<reference evidence="5" key="1">
    <citation type="submission" date="2016-02" db="EMBL/GenBank/DDBJ databases">
        <authorList>
            <person name="Holder M.E."/>
            <person name="Ajami N.J."/>
            <person name="Petrosino J.F."/>
        </authorList>
    </citation>
    <scope>NUCLEOTIDE SEQUENCE [LARGE SCALE GENOMIC DNA]</scope>
    <source>
        <strain evidence="5">CCUG 45958</strain>
    </source>
</reference>
<dbReference type="CDD" id="cd00267">
    <property type="entry name" value="ABC_ATPase"/>
    <property type="match status" value="1"/>
</dbReference>
<protein>
    <submittedName>
        <fullName evidence="4">ABC transporter</fullName>
    </submittedName>
</protein>
<evidence type="ECO:0000313" key="5">
    <source>
        <dbReference type="Proteomes" id="UP000069241"/>
    </source>
</evidence>
<sequence length="513" mass="56211">MSPFRFPAAPPASCAAPLVTVDGVSLFLPGDPRQEMVLHHIDWRVERGRHCALLGPNGSGKSTLLRLLRGELWPASGHIYWHTEESAEESPLAGRSMTALVSPAQQESYQRQAWDITGRDLLLTGLEDTPLLYSCSGMPRGDGQAAAVEALAARLKALGLLARSLPTLSQGQLRLLLLGRALLRAPALLLLDECADGLDTAHKKIFFDVLEEYAGRCTVILTAHRPEEIPDWCRERRYVSKGRLPDAPPAVFAAPAARRGESRPAYSATGRILLALENVSVYIDRHKVLHDVTWSLHEGEHWQITGANGSGKSTLLRLLAGDEFVAAGGIISRWLPGQGGHVEMLADVRKGVRLVSDLSQALYGFTLSGLELVCSGFDNSIGVYREFTEEERDEALRVMAGLFPEGDAARVAEKSIRQLSSGQLRRLFLARALVGRPDILLLDEPCSGLDAESRARYLALLDRLAGQPEEREQDGRDIPGGVHLVFVSHHGEDAPLCVNREARMERGRLVVRR</sequence>
<dbReference type="SUPFAM" id="SSF52540">
    <property type="entry name" value="P-loop containing nucleoside triphosphate hydrolases"/>
    <property type="match status" value="2"/>
</dbReference>
<evidence type="ECO:0000256" key="1">
    <source>
        <dbReference type="ARBA" id="ARBA00022741"/>
    </source>
</evidence>
<name>A0A0X8JKT8_9BACT</name>
<keyword evidence="5" id="KW-1185">Reference proteome</keyword>
<dbReference type="STRING" id="44742.AXF13_11135"/>
<dbReference type="KEGG" id="dfi:AXF13_11135"/>
<dbReference type="Proteomes" id="UP000069241">
    <property type="component" value="Chromosome"/>
</dbReference>
<dbReference type="GO" id="GO:0016887">
    <property type="term" value="F:ATP hydrolysis activity"/>
    <property type="evidence" value="ECO:0007669"/>
    <property type="project" value="InterPro"/>
</dbReference>
<accession>A0A0X8JKT8</accession>
<dbReference type="Gene3D" id="3.40.50.300">
    <property type="entry name" value="P-loop containing nucleotide triphosphate hydrolases"/>
    <property type="match status" value="2"/>
</dbReference>
<gene>
    <name evidence="4" type="ORF">AXF13_11135</name>
</gene>
<evidence type="ECO:0000313" key="4">
    <source>
        <dbReference type="EMBL" id="AMD90625.1"/>
    </source>
</evidence>
<dbReference type="InterPro" id="IPR003439">
    <property type="entry name" value="ABC_transporter-like_ATP-bd"/>
</dbReference>
<keyword evidence="1" id="KW-0547">Nucleotide-binding</keyword>
<dbReference type="SMART" id="SM00382">
    <property type="entry name" value="AAA"/>
    <property type="match status" value="2"/>
</dbReference>
<dbReference type="InterPro" id="IPR003593">
    <property type="entry name" value="AAA+_ATPase"/>
</dbReference>
<feature type="domain" description="ABC transporter" evidence="3">
    <location>
        <begin position="274"/>
        <end position="513"/>
    </location>
</feature>
<dbReference type="EMBL" id="CP014229">
    <property type="protein sequence ID" value="AMD90625.1"/>
    <property type="molecule type" value="Genomic_DNA"/>
</dbReference>
<dbReference type="RefSeq" id="WP_062253296.1">
    <property type="nucleotide sequence ID" value="NZ_CP014229.1"/>
</dbReference>
<dbReference type="AlphaFoldDB" id="A0A0X8JKT8"/>
<dbReference type="Pfam" id="PF00005">
    <property type="entry name" value="ABC_tran"/>
    <property type="match status" value="2"/>
</dbReference>
<dbReference type="PANTHER" id="PTHR43158">
    <property type="entry name" value="SKFA PEPTIDE EXPORT ATP-BINDING PROTEIN SKFE"/>
    <property type="match status" value="1"/>
</dbReference>
<proteinExistence type="predicted"/>
<dbReference type="InterPro" id="IPR017871">
    <property type="entry name" value="ABC_transporter-like_CS"/>
</dbReference>